<dbReference type="Pfam" id="PF06821">
    <property type="entry name" value="Ser_hydrolase"/>
    <property type="match status" value="1"/>
</dbReference>
<proteinExistence type="predicted"/>
<evidence type="ECO:0000313" key="1">
    <source>
        <dbReference type="EMBL" id="TCU06298.1"/>
    </source>
</evidence>
<name>A0A4R3PRR0_RHISU</name>
<dbReference type="Gene3D" id="3.40.50.1820">
    <property type="entry name" value="alpha/beta hydrolase"/>
    <property type="match status" value="1"/>
</dbReference>
<evidence type="ECO:0000313" key="2">
    <source>
        <dbReference type="Proteomes" id="UP000294576"/>
    </source>
</evidence>
<dbReference type="SUPFAM" id="SSF53474">
    <property type="entry name" value="alpha/beta-Hydrolases"/>
    <property type="match status" value="1"/>
</dbReference>
<accession>A0A4R3PRR0</accession>
<dbReference type="EMBL" id="SMBH01000032">
    <property type="protein sequence ID" value="TCU06298.1"/>
    <property type="molecule type" value="Genomic_DNA"/>
</dbReference>
<comment type="caution">
    <text evidence="1">The sequence shown here is derived from an EMBL/GenBank/DDBJ whole genome shotgun (WGS) entry which is preliminary data.</text>
</comment>
<dbReference type="InterPro" id="IPR010662">
    <property type="entry name" value="RBBP9/YdeN"/>
</dbReference>
<evidence type="ECO:0008006" key="3">
    <source>
        <dbReference type="Google" id="ProtNLM"/>
    </source>
</evidence>
<gene>
    <name evidence="1" type="ORF">EV132_13231</name>
</gene>
<organism evidence="1 2">
    <name type="scientific">Rhizobium sullae</name>
    <name type="common">Rhizobium hedysari</name>
    <dbReference type="NCBI Taxonomy" id="50338"/>
    <lineage>
        <taxon>Bacteria</taxon>
        <taxon>Pseudomonadati</taxon>
        <taxon>Pseudomonadota</taxon>
        <taxon>Alphaproteobacteria</taxon>
        <taxon>Hyphomicrobiales</taxon>
        <taxon>Rhizobiaceae</taxon>
        <taxon>Rhizobium/Agrobacterium group</taxon>
        <taxon>Rhizobium</taxon>
    </lineage>
</organism>
<dbReference type="InterPro" id="IPR029058">
    <property type="entry name" value="AB_hydrolase_fold"/>
</dbReference>
<dbReference type="Proteomes" id="UP000294576">
    <property type="component" value="Unassembled WGS sequence"/>
</dbReference>
<dbReference type="AlphaFoldDB" id="A0A4R3PRR0"/>
<dbReference type="GO" id="GO:0016787">
    <property type="term" value="F:hydrolase activity"/>
    <property type="evidence" value="ECO:0007669"/>
    <property type="project" value="InterPro"/>
</dbReference>
<dbReference type="RefSeq" id="WP_132568631.1">
    <property type="nucleotide sequence ID" value="NZ_SMBH01000032.1"/>
</dbReference>
<protein>
    <recommendedName>
        <fullName evidence="3">Serine hydrolase family protein</fullName>
    </recommendedName>
</protein>
<reference evidence="1 2" key="1">
    <citation type="submission" date="2019-03" db="EMBL/GenBank/DDBJ databases">
        <title>Genomic Encyclopedia of Type Strains, Phase IV (KMG-V): Genome sequencing to study the core and pangenomes of soil and plant-associated prokaryotes.</title>
        <authorList>
            <person name="Whitman W."/>
        </authorList>
    </citation>
    <scope>NUCLEOTIDE SEQUENCE [LARGE SCALE GENOMIC DNA]</scope>
    <source>
        <strain evidence="1 2">Hc14</strain>
    </source>
</reference>
<sequence length="193" mass="20772">MAEIVILPGIGGSGETHWQTFWERANPRARRFQPKSWDQPDLVDWIEALDRAVATADEPPLLVAHSLACLLVGHWQRASSLAVAGAFLVSVPDPQSEAFPAVVATFAAVPEGRFRFPSLIIASSDDPYGEVQYARTRAAQWGSGIVEVGAFGHINSGSGLEDWPSGLALFRAFAAGTECMEQPTCPLRSSSHS</sequence>